<dbReference type="PANTHER" id="PTHR46825">
    <property type="entry name" value="D-ALANYL-D-ALANINE-CARBOXYPEPTIDASE/ENDOPEPTIDASE AMPH"/>
    <property type="match status" value="1"/>
</dbReference>
<keyword evidence="2" id="KW-0732">Signal</keyword>
<dbReference type="AlphaFoldDB" id="K4KLY6"/>
<evidence type="ECO:0000259" key="3">
    <source>
        <dbReference type="Pfam" id="PF00144"/>
    </source>
</evidence>
<feature type="transmembrane region" description="Helical" evidence="1">
    <location>
        <begin position="510"/>
        <end position="534"/>
    </location>
</feature>
<dbReference type="RefSeq" id="WP_015048204.1">
    <property type="nucleotide sequence ID" value="NC_018868.3"/>
</dbReference>
<dbReference type="InterPro" id="IPR050491">
    <property type="entry name" value="AmpC-like"/>
</dbReference>
<evidence type="ECO:0000256" key="1">
    <source>
        <dbReference type="SAM" id="Phobius"/>
    </source>
</evidence>
<feature type="domain" description="Beta-lactamase-related" evidence="3">
    <location>
        <begin position="35"/>
        <end position="350"/>
    </location>
</feature>
<keyword evidence="1" id="KW-1133">Transmembrane helix</keyword>
<dbReference type="Proteomes" id="UP000000466">
    <property type="component" value="Chromosome"/>
</dbReference>
<dbReference type="HOGENOM" id="CLU_030709_0_0_6"/>
<dbReference type="eggNOG" id="COG1680">
    <property type="taxonomic scope" value="Bacteria"/>
</dbReference>
<evidence type="ECO:0000256" key="2">
    <source>
        <dbReference type="SAM" id="SignalP"/>
    </source>
</evidence>
<organism evidence="4 5">
    <name type="scientific">Simiduia agarivorans (strain DSM 21679 / JCM 13881 / BCRC 17597 / SA1)</name>
    <dbReference type="NCBI Taxonomy" id="1117647"/>
    <lineage>
        <taxon>Bacteria</taxon>
        <taxon>Pseudomonadati</taxon>
        <taxon>Pseudomonadota</taxon>
        <taxon>Gammaproteobacteria</taxon>
        <taxon>Cellvibrionales</taxon>
        <taxon>Cellvibrionaceae</taxon>
        <taxon>Simiduia</taxon>
    </lineage>
</organism>
<feature type="signal peptide" evidence="2">
    <location>
        <begin position="1"/>
        <end position="21"/>
    </location>
</feature>
<feature type="transmembrane region" description="Helical" evidence="1">
    <location>
        <begin position="471"/>
        <end position="498"/>
    </location>
</feature>
<evidence type="ECO:0000313" key="4">
    <source>
        <dbReference type="EMBL" id="AFV00052.1"/>
    </source>
</evidence>
<dbReference type="Gene3D" id="3.40.710.10">
    <property type="entry name" value="DD-peptidase/beta-lactamase superfamily"/>
    <property type="match status" value="1"/>
</dbReference>
<keyword evidence="5" id="KW-1185">Reference proteome</keyword>
<dbReference type="EMBL" id="CP003746">
    <property type="protein sequence ID" value="AFV00052.1"/>
    <property type="molecule type" value="Genomic_DNA"/>
</dbReference>
<gene>
    <name evidence="4" type="ordered locus">M5M_14575</name>
</gene>
<keyword evidence="1" id="KW-0472">Membrane</keyword>
<dbReference type="OrthoDB" id="119951at2"/>
<dbReference type="SUPFAM" id="SSF56601">
    <property type="entry name" value="beta-lactamase/transpeptidase-like"/>
    <property type="match status" value="1"/>
</dbReference>
<proteinExistence type="predicted"/>
<protein>
    <submittedName>
        <fullName evidence="4">Beta-lactamase</fullName>
    </submittedName>
</protein>
<dbReference type="PANTHER" id="PTHR46825:SF9">
    <property type="entry name" value="BETA-LACTAMASE-RELATED DOMAIN-CONTAINING PROTEIN"/>
    <property type="match status" value="1"/>
</dbReference>
<dbReference type="InterPro" id="IPR001466">
    <property type="entry name" value="Beta-lactam-related"/>
</dbReference>
<evidence type="ECO:0000313" key="5">
    <source>
        <dbReference type="Proteomes" id="UP000000466"/>
    </source>
</evidence>
<dbReference type="KEGG" id="saga:M5M_14575"/>
<dbReference type="Pfam" id="PF00144">
    <property type="entry name" value="Beta-lactamase"/>
    <property type="match status" value="1"/>
</dbReference>
<feature type="chain" id="PRO_5003878463" evidence="2">
    <location>
        <begin position="22"/>
        <end position="609"/>
    </location>
</feature>
<accession>K4KLY6</accession>
<feature type="transmembrane region" description="Helical" evidence="1">
    <location>
        <begin position="546"/>
        <end position="569"/>
    </location>
</feature>
<feature type="transmembrane region" description="Helical" evidence="1">
    <location>
        <begin position="581"/>
        <end position="608"/>
    </location>
</feature>
<keyword evidence="1" id="KW-0812">Transmembrane</keyword>
<reference evidence="4 5" key="1">
    <citation type="journal article" date="2013" name="Genome Announc.">
        <title>Complete genome sequence of Simiduia agarivorans SA1(T), a marine bacterium able to degrade a variety of polysaccharides.</title>
        <authorList>
            <person name="Lin S.Y."/>
            <person name="Shieh W.Y."/>
            <person name="Chen J.S."/>
            <person name="Tang S.L."/>
        </authorList>
    </citation>
    <scope>NUCLEOTIDE SEQUENCE [LARGE SCALE GENOMIC DNA]</scope>
    <source>
        <strain evidence="5">DSM 21679 / JCM 13881 / BCRC 17597 / SA1</strain>
    </source>
</reference>
<dbReference type="STRING" id="1117647.M5M_14575"/>
<name>K4KLY6_SIMAS</name>
<dbReference type="InterPro" id="IPR012338">
    <property type="entry name" value="Beta-lactam/transpept-like"/>
</dbReference>
<sequence>MTLLRLLLMGALLVNHTGVFAEEAAPTDYQALEQQLLTTLLEENIPGAQVALFDSHGVRWLRSLGQSHRDTQSSMSDAHLLRAGSTSKILVSLAVQKMIQAGHFSLASPVQELAPEIAISNPYPASPVRVIHLLEHTAGLDDMHFKNMFDHTYSGIALLEAINRDAEALTVRWPPGQWHSYSNPGYAILGYLVEKFSGQPFEHYVQNEVIAPLGMSASRFYKSGQAIDALAGGHDDTGPVPFTPIYLRPAGALLSNAQDLATLGSALLSTRVESELALARGTVSDMESPTSSSAARAGLSFGYGQGIYQASANNHRWYGHDGGITGFVTSLLYSRELDRGFVIMLNSHTGSMRRVQSVLTDYLLAATPATPVIARDAISPDIDGYYRLVNHRNEIMAGLMYFAAVIKAEAAGSELVFNPLIGSEEHTTHIGQQLFVEGKRAHATVVFGQENGQEFIHIDGQQFEKISVVSAWWFLLTVGFSALLLPLCVLYAPIWLINYWRGKIRGYQRVLLRVLPLCASFGLLGALLAATQLTLDSVGLVNAKTLAIAIGSLLFGLLSAVNLLCVWRWHRLEAGRLARGLSGLFALGFAYLSIYLLAFDYIGIALWAW</sequence>